<comment type="similarity">
    <text evidence="2">Belongs to the sodium:solute symporter (SSF) (TC 2.A.21) family.</text>
</comment>
<sequence length="470" mass="49566">MWLLAPKAARFDQFFTGRSARGRDVGMGLLVASIVISWIFAKSITNAANLGRSFGIVGAIAYAGWYLSIPVAGIVIYRLRTRLGARSLPELVTKKYGPLAALGFLLVVLVRLMNEVWSNTAVVGAYFGASGTAPYFAAALLFSLVTLLYSLRGGLRSSIVTDAIQFALGVFLLFFVLALVFPQVGAARLFTSGEWTLVGGVDLLLVAILQSFSYPFHDPVLTDRGFLTRPSVMLKSYLMAGVVAAAFIVLFGVTGVYGQLIGLEAGQDAPLRVAEAFGVASLAGMSILMMISAGSTLDSTLSSFAKAFVVDLGGAREESPTTGDDTPPIVRRFTGWMSTRDPIQAGRFVMVLAVVAGSLPLFAGATILKATTVSGTMVLGLAPIFLFAEWKSAGPLAFHMALWPGVLLGILHAVNMIPPAWSIGAGKYGSLLGANVYGMLIVFGGFALGAVLDRVTGRNPEEATATVSVR</sequence>
<dbReference type="GO" id="GO:0022857">
    <property type="term" value="F:transmembrane transporter activity"/>
    <property type="evidence" value="ECO:0007669"/>
    <property type="project" value="InterPro"/>
</dbReference>
<accession>A0A956SE70</accession>
<feature type="transmembrane region" description="Helical" evidence="6">
    <location>
        <begin position="25"/>
        <end position="41"/>
    </location>
</feature>
<protein>
    <submittedName>
        <fullName evidence="7">Sodium:solute symporter</fullName>
    </submittedName>
</protein>
<keyword evidence="3 6" id="KW-0812">Transmembrane</keyword>
<feature type="transmembrane region" description="Helical" evidence="6">
    <location>
        <begin position="133"/>
        <end position="151"/>
    </location>
</feature>
<evidence type="ECO:0000313" key="7">
    <source>
        <dbReference type="EMBL" id="MCA9757220.1"/>
    </source>
</evidence>
<feature type="transmembrane region" description="Helical" evidence="6">
    <location>
        <begin position="96"/>
        <end position="113"/>
    </location>
</feature>
<dbReference type="Proteomes" id="UP000739538">
    <property type="component" value="Unassembled WGS sequence"/>
</dbReference>
<feature type="transmembrane region" description="Helical" evidence="6">
    <location>
        <begin position="397"/>
        <end position="414"/>
    </location>
</feature>
<keyword evidence="4 6" id="KW-1133">Transmembrane helix</keyword>
<dbReference type="InterPro" id="IPR038377">
    <property type="entry name" value="Na/Glc_symporter_sf"/>
</dbReference>
<feature type="transmembrane region" description="Helical" evidence="6">
    <location>
        <begin position="373"/>
        <end position="390"/>
    </location>
</feature>
<comment type="subcellular location">
    <subcellularLocation>
        <location evidence="1">Membrane</location>
        <topology evidence="1">Multi-pass membrane protein</topology>
    </subcellularLocation>
</comment>
<proteinExistence type="inferred from homology"/>
<comment type="caution">
    <text evidence="7">The sequence shown here is derived from an EMBL/GenBank/DDBJ whole genome shotgun (WGS) entry which is preliminary data.</text>
</comment>
<feature type="transmembrane region" description="Helical" evidence="6">
    <location>
        <begin position="53"/>
        <end position="76"/>
    </location>
</feature>
<feature type="transmembrane region" description="Helical" evidence="6">
    <location>
        <begin position="163"/>
        <end position="183"/>
    </location>
</feature>
<evidence type="ECO:0000256" key="2">
    <source>
        <dbReference type="ARBA" id="ARBA00006434"/>
    </source>
</evidence>
<dbReference type="Gene3D" id="1.20.1730.10">
    <property type="entry name" value="Sodium/glucose cotransporter"/>
    <property type="match status" value="1"/>
</dbReference>
<feature type="transmembrane region" description="Helical" evidence="6">
    <location>
        <begin position="237"/>
        <end position="257"/>
    </location>
</feature>
<evidence type="ECO:0000256" key="1">
    <source>
        <dbReference type="ARBA" id="ARBA00004141"/>
    </source>
</evidence>
<gene>
    <name evidence="7" type="ORF">KDA27_15550</name>
</gene>
<dbReference type="EMBL" id="JAGQHS010000088">
    <property type="protein sequence ID" value="MCA9757220.1"/>
    <property type="molecule type" value="Genomic_DNA"/>
</dbReference>
<feature type="transmembrane region" description="Helical" evidence="6">
    <location>
        <begin position="195"/>
        <end position="216"/>
    </location>
</feature>
<reference evidence="7" key="2">
    <citation type="journal article" date="2021" name="Microbiome">
        <title>Successional dynamics and alternative stable states in a saline activated sludge microbial community over 9 years.</title>
        <authorList>
            <person name="Wang Y."/>
            <person name="Ye J."/>
            <person name="Ju F."/>
            <person name="Liu L."/>
            <person name="Boyd J.A."/>
            <person name="Deng Y."/>
            <person name="Parks D.H."/>
            <person name="Jiang X."/>
            <person name="Yin X."/>
            <person name="Woodcroft B.J."/>
            <person name="Tyson G.W."/>
            <person name="Hugenholtz P."/>
            <person name="Polz M.F."/>
            <person name="Zhang T."/>
        </authorList>
    </citation>
    <scope>NUCLEOTIDE SEQUENCE</scope>
    <source>
        <strain evidence="7">HKST-UBA02</strain>
    </source>
</reference>
<dbReference type="GO" id="GO:0016020">
    <property type="term" value="C:membrane"/>
    <property type="evidence" value="ECO:0007669"/>
    <property type="project" value="UniProtKB-SubCell"/>
</dbReference>
<name>A0A956SE70_UNCEI</name>
<evidence type="ECO:0000256" key="4">
    <source>
        <dbReference type="ARBA" id="ARBA00022989"/>
    </source>
</evidence>
<keyword evidence="5 6" id="KW-0472">Membrane</keyword>
<evidence type="ECO:0000256" key="3">
    <source>
        <dbReference type="ARBA" id="ARBA00022692"/>
    </source>
</evidence>
<evidence type="ECO:0000256" key="6">
    <source>
        <dbReference type="SAM" id="Phobius"/>
    </source>
</evidence>
<dbReference type="InterPro" id="IPR001734">
    <property type="entry name" value="Na/solute_symporter"/>
</dbReference>
<feature type="transmembrane region" description="Helical" evidence="6">
    <location>
        <begin position="348"/>
        <end position="367"/>
    </location>
</feature>
<dbReference type="PROSITE" id="PS50283">
    <property type="entry name" value="NA_SOLUT_SYMP_3"/>
    <property type="match status" value="1"/>
</dbReference>
<feature type="transmembrane region" description="Helical" evidence="6">
    <location>
        <begin position="434"/>
        <end position="452"/>
    </location>
</feature>
<feature type="transmembrane region" description="Helical" evidence="6">
    <location>
        <begin position="277"/>
        <end position="297"/>
    </location>
</feature>
<evidence type="ECO:0000313" key="8">
    <source>
        <dbReference type="Proteomes" id="UP000739538"/>
    </source>
</evidence>
<reference evidence="7" key="1">
    <citation type="submission" date="2020-04" db="EMBL/GenBank/DDBJ databases">
        <authorList>
            <person name="Zhang T."/>
        </authorList>
    </citation>
    <scope>NUCLEOTIDE SEQUENCE</scope>
    <source>
        <strain evidence="7">HKST-UBA02</strain>
    </source>
</reference>
<evidence type="ECO:0000256" key="5">
    <source>
        <dbReference type="ARBA" id="ARBA00023136"/>
    </source>
</evidence>
<dbReference type="AlphaFoldDB" id="A0A956SE70"/>
<organism evidence="7 8">
    <name type="scientific">Eiseniibacteriota bacterium</name>
    <dbReference type="NCBI Taxonomy" id="2212470"/>
    <lineage>
        <taxon>Bacteria</taxon>
        <taxon>Candidatus Eiseniibacteriota</taxon>
    </lineage>
</organism>